<comment type="caution">
    <text evidence="2">The sequence shown here is derived from an EMBL/GenBank/DDBJ whole genome shotgun (WGS) entry which is preliminary data.</text>
</comment>
<protein>
    <submittedName>
        <fullName evidence="2">Uncharacterized protein (UPF0548 family)</fullName>
    </submittedName>
</protein>
<reference evidence="2 3" key="1">
    <citation type="submission" date="2020-08" db="EMBL/GenBank/DDBJ databases">
        <title>Sequencing the genomes of 1000 actinobacteria strains.</title>
        <authorList>
            <person name="Klenk H.-P."/>
        </authorList>
    </citation>
    <scope>NUCLEOTIDE SEQUENCE [LARGE SCALE GENOMIC DNA]</scope>
    <source>
        <strain evidence="2 3">DSM 17294</strain>
    </source>
</reference>
<dbReference type="Proteomes" id="UP000558997">
    <property type="component" value="Unassembled WGS sequence"/>
</dbReference>
<organism evidence="2 3">
    <name type="scientific">Kribbella solani</name>
    <dbReference type="NCBI Taxonomy" id="236067"/>
    <lineage>
        <taxon>Bacteria</taxon>
        <taxon>Bacillati</taxon>
        <taxon>Actinomycetota</taxon>
        <taxon>Actinomycetes</taxon>
        <taxon>Propionibacteriales</taxon>
        <taxon>Kribbellaceae</taxon>
        <taxon>Kribbella</taxon>
    </lineage>
</organism>
<name>A0A841DVQ5_9ACTN</name>
<dbReference type="PANTHER" id="PTHR34202">
    <property type="entry name" value="UPF0548 PROTEIN"/>
    <property type="match status" value="1"/>
</dbReference>
<dbReference type="InterPro" id="IPR014457">
    <property type="entry name" value="UCP010260"/>
</dbReference>
<dbReference type="Pfam" id="PF09348">
    <property type="entry name" value="DUF1990"/>
    <property type="match status" value="1"/>
</dbReference>
<feature type="domain" description="DUF1990" evidence="1">
    <location>
        <begin position="12"/>
        <end position="179"/>
    </location>
</feature>
<proteinExistence type="predicted"/>
<gene>
    <name evidence="2" type="ORF">HDA44_004161</name>
</gene>
<dbReference type="RefSeq" id="WP_184836832.1">
    <property type="nucleotide sequence ID" value="NZ_BAAAVN010000003.1"/>
</dbReference>
<dbReference type="PIRSF" id="PIRSF010260">
    <property type="entry name" value="UCP010260"/>
    <property type="match status" value="1"/>
</dbReference>
<sequence>MKLEDLADLRFNYDAVGSTRYNKTPQGYHRLKHRVLLGAGDDVFQLASDGLLQWRMHRGAGLPVRATDTPPRIGTNALASMTAGLLFNRLRTLSPLNRLGLPVPCRVVWTVNEPDRIGFAYGTLPGHPASGEESFVVTRDTDGVHLTIRAYSRAATWYTRLGGPLTRQVQQYTARQYAAALRRLACCGG</sequence>
<keyword evidence="3" id="KW-1185">Reference proteome</keyword>
<dbReference type="EMBL" id="JACHNF010000001">
    <property type="protein sequence ID" value="MBB5980820.1"/>
    <property type="molecule type" value="Genomic_DNA"/>
</dbReference>
<evidence type="ECO:0000313" key="2">
    <source>
        <dbReference type="EMBL" id="MBB5980820.1"/>
    </source>
</evidence>
<evidence type="ECO:0000259" key="1">
    <source>
        <dbReference type="Pfam" id="PF09348"/>
    </source>
</evidence>
<dbReference type="PANTHER" id="PTHR34202:SF1">
    <property type="entry name" value="UPF0548 PROTEIN"/>
    <property type="match status" value="1"/>
</dbReference>
<dbReference type="AlphaFoldDB" id="A0A841DVQ5"/>
<accession>A0A841DVQ5</accession>
<dbReference type="InterPro" id="IPR018960">
    <property type="entry name" value="DUF1990"/>
</dbReference>
<evidence type="ECO:0000313" key="3">
    <source>
        <dbReference type="Proteomes" id="UP000558997"/>
    </source>
</evidence>